<dbReference type="EMBL" id="BK014994">
    <property type="protein sequence ID" value="DAD86089.1"/>
    <property type="molecule type" value="Genomic_DNA"/>
</dbReference>
<sequence length="128" mass="14124">MPYATQDYYEQTFHGEPVEDADFSALLDRASELVEEMCMYRISEHKMDTYGADIQERIRKAVCAQIEYLDANGGSDMDNGADLQSAGLGKFNYSKAGAGGNTQQPIYAPRALRILAPTGLLYRGGGHY</sequence>
<accession>A0A8S5MUS1</accession>
<name>A0A8S5MUS1_9CAUD</name>
<proteinExistence type="predicted"/>
<organism evidence="1">
    <name type="scientific">Siphoviridae sp. ctGyV19</name>
    <dbReference type="NCBI Taxonomy" id="2826225"/>
    <lineage>
        <taxon>Viruses</taxon>
        <taxon>Duplodnaviria</taxon>
        <taxon>Heunggongvirae</taxon>
        <taxon>Uroviricota</taxon>
        <taxon>Caudoviricetes</taxon>
    </lineage>
</organism>
<protein>
    <submittedName>
        <fullName evidence="1">Head Tail Connector Protein</fullName>
    </submittedName>
</protein>
<evidence type="ECO:0000313" key="1">
    <source>
        <dbReference type="EMBL" id="DAD86089.1"/>
    </source>
</evidence>
<reference evidence="1" key="1">
    <citation type="journal article" date="2021" name="Proc. Natl. Acad. Sci. U.S.A.">
        <title>A Catalog of Tens of Thousands of Viruses from Human Metagenomes Reveals Hidden Associations with Chronic Diseases.</title>
        <authorList>
            <person name="Tisza M.J."/>
            <person name="Buck C.B."/>
        </authorList>
    </citation>
    <scope>NUCLEOTIDE SEQUENCE</scope>
    <source>
        <strain evidence="1">CtGyV19</strain>
    </source>
</reference>